<proteinExistence type="predicted"/>
<evidence type="ECO:0000313" key="1">
    <source>
        <dbReference type="EMBL" id="MDM7856873.1"/>
    </source>
</evidence>
<dbReference type="RefSeq" id="WP_289409503.1">
    <property type="nucleotide sequence ID" value="NZ_JAUCDY010000001.1"/>
</dbReference>
<organism evidence="1 2">
    <name type="scientific">Thiopseudomonas acetoxidans</name>
    <dbReference type="NCBI Taxonomy" id="3041622"/>
    <lineage>
        <taxon>Bacteria</taxon>
        <taxon>Pseudomonadati</taxon>
        <taxon>Pseudomonadota</taxon>
        <taxon>Gammaproteobacteria</taxon>
        <taxon>Pseudomonadales</taxon>
        <taxon>Pseudomonadaceae</taxon>
        <taxon>Thiopseudomonas</taxon>
    </lineage>
</organism>
<evidence type="ECO:0008006" key="3">
    <source>
        <dbReference type="Google" id="ProtNLM"/>
    </source>
</evidence>
<accession>A0ABT7SL09</accession>
<protein>
    <recommendedName>
        <fullName evidence="3">Addiction module antidote protein</fullName>
    </recommendedName>
</protein>
<comment type="caution">
    <text evidence="1">The sequence shown here is derived from an EMBL/GenBank/DDBJ whole genome shotgun (WGS) entry which is preliminary data.</text>
</comment>
<evidence type="ECO:0000313" key="2">
    <source>
        <dbReference type="Proteomes" id="UP001241056"/>
    </source>
</evidence>
<dbReference type="EMBL" id="JAUCDY010000001">
    <property type="protein sequence ID" value="MDM7856873.1"/>
    <property type="molecule type" value="Genomic_DNA"/>
</dbReference>
<name>A0ABT7SL09_9GAMM</name>
<gene>
    <name evidence="1" type="ORF">QEZ41_01055</name>
</gene>
<keyword evidence="2" id="KW-1185">Reference proteome</keyword>
<dbReference type="Proteomes" id="UP001241056">
    <property type="component" value="Unassembled WGS sequence"/>
</dbReference>
<sequence>MKSKSFDAANFLETNDDIQEFLAQAASTGDTKHLSHCLNIAIRARGTKEVINVAARNTLNNKAKISTSDK</sequence>
<reference evidence="1 2" key="1">
    <citation type="submission" date="2023-06" db="EMBL/GenBank/DDBJ databases">
        <title>Thiopseudomonas sp. CY1220 draft genome sequence.</title>
        <authorList>
            <person name="Zhao G."/>
            <person name="An M."/>
        </authorList>
    </citation>
    <scope>NUCLEOTIDE SEQUENCE [LARGE SCALE GENOMIC DNA]</scope>
    <source>
        <strain evidence="1 2">CY1220</strain>
    </source>
</reference>